<accession>A0ABV5VS42</accession>
<dbReference type="Gene3D" id="3.30.457.10">
    <property type="entry name" value="Copper amine oxidase-like, N-terminal domain"/>
    <property type="match status" value="1"/>
</dbReference>
<dbReference type="Proteomes" id="UP001589619">
    <property type="component" value="Unassembled WGS sequence"/>
</dbReference>
<organism evidence="2 3">
    <name type="scientific">Paenibacillus hodogayensis</name>
    <dbReference type="NCBI Taxonomy" id="279208"/>
    <lineage>
        <taxon>Bacteria</taxon>
        <taxon>Bacillati</taxon>
        <taxon>Bacillota</taxon>
        <taxon>Bacilli</taxon>
        <taxon>Bacillales</taxon>
        <taxon>Paenibacillaceae</taxon>
        <taxon>Paenibacillus</taxon>
    </lineage>
</organism>
<gene>
    <name evidence="2" type="ORF">ACFFNY_05935</name>
</gene>
<evidence type="ECO:0000313" key="2">
    <source>
        <dbReference type="EMBL" id="MFB9751107.1"/>
    </source>
</evidence>
<feature type="domain" description="Copper amine oxidase-like N-terminal" evidence="1">
    <location>
        <begin position="1"/>
        <end position="27"/>
    </location>
</feature>
<protein>
    <submittedName>
        <fullName evidence="2">Stalk domain-containing protein</fullName>
    </submittedName>
</protein>
<evidence type="ECO:0000313" key="3">
    <source>
        <dbReference type="Proteomes" id="UP001589619"/>
    </source>
</evidence>
<dbReference type="SUPFAM" id="SSF55383">
    <property type="entry name" value="Copper amine oxidase, domain N"/>
    <property type="match status" value="1"/>
</dbReference>
<dbReference type="EMBL" id="JBHMAG010000004">
    <property type="protein sequence ID" value="MFB9751107.1"/>
    <property type="molecule type" value="Genomic_DNA"/>
</dbReference>
<dbReference type="InterPro" id="IPR036582">
    <property type="entry name" value="Mao_N_sf"/>
</dbReference>
<proteinExistence type="predicted"/>
<dbReference type="Pfam" id="PF07833">
    <property type="entry name" value="Cu_amine_oxidN1"/>
    <property type="match status" value="1"/>
</dbReference>
<dbReference type="InterPro" id="IPR012854">
    <property type="entry name" value="Cu_amine_oxidase-like_N"/>
</dbReference>
<keyword evidence="3" id="KW-1185">Reference proteome</keyword>
<evidence type="ECO:0000259" key="1">
    <source>
        <dbReference type="Pfam" id="PF07833"/>
    </source>
</evidence>
<name>A0ABV5VS42_9BACL</name>
<reference evidence="2 3" key="1">
    <citation type="submission" date="2024-09" db="EMBL/GenBank/DDBJ databases">
        <authorList>
            <person name="Sun Q."/>
            <person name="Mori K."/>
        </authorList>
    </citation>
    <scope>NUCLEOTIDE SEQUENCE [LARGE SCALE GENOMIC DNA]</scope>
    <source>
        <strain evidence="2 3">JCM 12520</strain>
    </source>
</reference>
<sequence length="28" mass="3127">MVPVRLLSEVLGAKVDYTEATRTVTITY</sequence>
<dbReference type="RefSeq" id="WP_379116594.1">
    <property type="nucleotide sequence ID" value="NZ_JBHMAG010000004.1"/>
</dbReference>
<comment type="caution">
    <text evidence="2">The sequence shown here is derived from an EMBL/GenBank/DDBJ whole genome shotgun (WGS) entry which is preliminary data.</text>
</comment>